<dbReference type="InterPro" id="IPR041898">
    <property type="entry name" value="MAGE_WH1"/>
</dbReference>
<dbReference type="PANTHER" id="PTHR11736:SF14">
    <property type="entry name" value="NSE3 HOMOLOG, SMC5-SMC6 COMPLEX COMPONENT"/>
    <property type="match status" value="1"/>
</dbReference>
<dbReference type="PANTHER" id="PTHR11736">
    <property type="entry name" value="MELANOMA-ASSOCIATED ANTIGEN MAGE ANTIGEN"/>
    <property type="match status" value="1"/>
</dbReference>
<gene>
    <name evidence="3" type="ORF">EHS25_000156</name>
</gene>
<dbReference type="OrthoDB" id="1272441at2759"/>
<feature type="region of interest" description="Disordered" evidence="1">
    <location>
        <begin position="226"/>
        <end position="261"/>
    </location>
</feature>
<dbReference type="Gene3D" id="1.10.10.1200">
    <property type="entry name" value="MAGE homology domain, winged helix WH1 motif"/>
    <property type="match status" value="1"/>
</dbReference>
<dbReference type="InterPro" id="IPR041899">
    <property type="entry name" value="MAGE_WH2"/>
</dbReference>
<feature type="compositionally biased region" description="Acidic residues" evidence="1">
    <location>
        <begin position="180"/>
        <end position="195"/>
    </location>
</feature>
<feature type="compositionally biased region" description="Polar residues" evidence="1">
    <location>
        <begin position="9"/>
        <end position="19"/>
    </location>
</feature>
<name>A0A427YVC1_9TREE</name>
<evidence type="ECO:0000313" key="4">
    <source>
        <dbReference type="Proteomes" id="UP000279259"/>
    </source>
</evidence>
<feature type="compositionally biased region" description="Gly residues" evidence="1">
    <location>
        <begin position="47"/>
        <end position="64"/>
    </location>
</feature>
<protein>
    <recommendedName>
        <fullName evidence="2">MAGE domain-containing protein</fullName>
    </recommendedName>
</protein>
<dbReference type="AlphaFoldDB" id="A0A427YVC1"/>
<dbReference type="Pfam" id="PF01454">
    <property type="entry name" value="MAGE"/>
    <property type="match status" value="1"/>
</dbReference>
<dbReference type="Proteomes" id="UP000279259">
    <property type="component" value="Unassembled WGS sequence"/>
</dbReference>
<keyword evidence="4" id="KW-1185">Reference proteome</keyword>
<sequence>MPPRRSASGVASQSQGPSRTQRRRVEADSDEMVSDEDFDGREEPTQGGSGNGAGSGGGASGTVNGGLSEVEVKRKGAQLAKFALAMEYKRVIIRRDMIVRTIIPSNSRAFNAVFASAQAVLRSKFGMELYELRGKGKGEATRVLDAPDEDGKKKQTQTQTQTQATQGGGKGKGRARLQNIEEEDEDDDEEEEEEATQPGKKQKVAGSKTYILRSTLPADLLEVMSEPNPLPLFQPDEDERDHPSYDDGDGPADSGALINWEKGDGTGTGHVAMIGVRTLILCLVLCAGRVIQDDQLHSLLRRLNLHRETILPFASPDHKEPYITLDKFLDLLDKQNYLEKVKVPSAHAAEGWGVEWRWGNREAEFSEKDAARWIQKVMIDSVEEEEESDEEAPRKDVRKARKRLREDIVKAAGGPLVGDE</sequence>
<evidence type="ECO:0000259" key="2">
    <source>
        <dbReference type="SMART" id="SM01373"/>
    </source>
</evidence>
<evidence type="ECO:0000256" key="1">
    <source>
        <dbReference type="SAM" id="MobiDB-lite"/>
    </source>
</evidence>
<dbReference type="EMBL" id="RSCD01000001">
    <property type="protein sequence ID" value="RSH95070.1"/>
    <property type="molecule type" value="Genomic_DNA"/>
</dbReference>
<feature type="region of interest" description="Disordered" evidence="1">
    <location>
        <begin position="1"/>
        <end position="65"/>
    </location>
</feature>
<dbReference type="STRING" id="1890683.A0A427YVC1"/>
<dbReference type="SMART" id="SM01373">
    <property type="entry name" value="MAGE"/>
    <property type="match status" value="1"/>
</dbReference>
<dbReference type="InterPro" id="IPR037445">
    <property type="entry name" value="MAGE"/>
</dbReference>
<dbReference type="InterPro" id="IPR002190">
    <property type="entry name" value="MHD_dom"/>
</dbReference>
<organism evidence="3 4">
    <name type="scientific">Saitozyma podzolica</name>
    <dbReference type="NCBI Taxonomy" id="1890683"/>
    <lineage>
        <taxon>Eukaryota</taxon>
        <taxon>Fungi</taxon>
        <taxon>Dikarya</taxon>
        <taxon>Basidiomycota</taxon>
        <taxon>Agaricomycotina</taxon>
        <taxon>Tremellomycetes</taxon>
        <taxon>Tremellales</taxon>
        <taxon>Trimorphomycetaceae</taxon>
        <taxon>Saitozyma</taxon>
    </lineage>
</organism>
<evidence type="ECO:0000313" key="3">
    <source>
        <dbReference type="EMBL" id="RSH95070.1"/>
    </source>
</evidence>
<reference evidence="3 4" key="1">
    <citation type="submission" date="2018-11" db="EMBL/GenBank/DDBJ databases">
        <title>Genome sequence of Saitozyma podzolica DSM 27192.</title>
        <authorList>
            <person name="Aliyu H."/>
            <person name="Gorte O."/>
            <person name="Ochsenreither K."/>
        </authorList>
    </citation>
    <scope>NUCLEOTIDE SEQUENCE [LARGE SCALE GENOMIC DNA]</scope>
    <source>
        <strain evidence="3 4">DSM 27192</strain>
    </source>
</reference>
<comment type="caution">
    <text evidence="3">The sequence shown here is derived from an EMBL/GenBank/DDBJ whole genome shotgun (WGS) entry which is preliminary data.</text>
</comment>
<dbReference type="GO" id="GO:0006281">
    <property type="term" value="P:DNA repair"/>
    <property type="evidence" value="ECO:0007669"/>
    <property type="project" value="TreeGrafter"/>
</dbReference>
<feature type="region of interest" description="Disordered" evidence="1">
    <location>
        <begin position="136"/>
        <end position="206"/>
    </location>
</feature>
<dbReference type="GO" id="GO:0005634">
    <property type="term" value="C:nucleus"/>
    <property type="evidence" value="ECO:0007669"/>
    <property type="project" value="TreeGrafter"/>
</dbReference>
<accession>A0A427YVC1</accession>
<feature type="compositionally biased region" description="Acidic residues" evidence="1">
    <location>
        <begin position="28"/>
        <end position="40"/>
    </location>
</feature>
<feature type="domain" description="MAGE" evidence="2">
    <location>
        <begin position="79"/>
        <end position="370"/>
    </location>
</feature>
<dbReference type="Gene3D" id="1.10.10.1210">
    <property type="entry name" value="MAGE homology domain, winged helix WH2 motif"/>
    <property type="match status" value="1"/>
</dbReference>
<proteinExistence type="predicted"/>
<feature type="compositionally biased region" description="Low complexity" evidence="1">
    <location>
        <begin position="156"/>
        <end position="165"/>
    </location>
</feature>